<evidence type="ECO:0000256" key="1">
    <source>
        <dbReference type="ARBA" id="ARBA00010088"/>
    </source>
</evidence>
<dbReference type="Pfam" id="PF08386">
    <property type="entry name" value="Abhydrolase_4"/>
    <property type="match status" value="1"/>
</dbReference>
<evidence type="ECO:0000256" key="2">
    <source>
        <dbReference type="ARBA" id="ARBA00022801"/>
    </source>
</evidence>
<sequence length="474" mass="49675">MCSLPVVVMLGSLAPASATSLPSTAAPAPSLTWSACGADAPAELQCAKLAVPLDWDEPNGKMISLTLARASATGKAAGTVLFSPGGPGGPGVQVLSRSLHHFAGLRTRMNVVTWNPRGGQSGEHLPPASCVTGPAFATPDNRREYDLALRANAAAVAPCREAAPEVFAHMDSATQARDMDAIRAALGEAKLSYLGNSYSGVLGVSYARLFPQRVRAMALDSVPDHVSPLAESERLQYKGLEEVFKRFIRWCAEAPECALHGTDVETTWQDVVNRAERHPLPGAAAAGDRRYDGDDLKALAQGMVLRVAGWPAFAKAIASAVDGDASGFDPQGRGVPPLPSALRAVTCADGFRYDGYHAYRAAVRRSAKVSPNFSGVRENNLLGCSPWAAKAVNPPAPLPARALAPLLGIGPVYEYASVRAVTDQVPGSVTVRYAGIGHGRYINDGDPCVIGHVDRYLISGKLPAAGTTCPAWPA</sequence>
<dbReference type="Pfam" id="PF00561">
    <property type="entry name" value="Abhydrolase_1"/>
    <property type="match status" value="1"/>
</dbReference>
<dbReference type="EMBL" id="BMNT01000029">
    <property type="protein sequence ID" value="GGL01972.1"/>
    <property type="molecule type" value="Genomic_DNA"/>
</dbReference>
<keyword evidence="7" id="KW-1185">Reference proteome</keyword>
<name>A0A917RDT9_9ACTN</name>
<dbReference type="PANTHER" id="PTHR43248:SF25">
    <property type="entry name" value="AB HYDROLASE-1 DOMAIN-CONTAINING PROTEIN-RELATED"/>
    <property type="match status" value="1"/>
</dbReference>
<feature type="chain" id="PRO_5037917049" evidence="3">
    <location>
        <begin position="26"/>
        <end position="474"/>
    </location>
</feature>
<dbReference type="InterPro" id="IPR029058">
    <property type="entry name" value="AB_hydrolase_fold"/>
</dbReference>
<accession>A0A917RDT9</accession>
<reference evidence="6" key="1">
    <citation type="journal article" date="2014" name="Int. J. Syst. Evol. Microbiol.">
        <title>Complete genome sequence of Corynebacterium casei LMG S-19264T (=DSM 44701T), isolated from a smear-ripened cheese.</title>
        <authorList>
            <consortium name="US DOE Joint Genome Institute (JGI-PGF)"/>
            <person name="Walter F."/>
            <person name="Albersmeier A."/>
            <person name="Kalinowski J."/>
            <person name="Ruckert C."/>
        </authorList>
    </citation>
    <scope>NUCLEOTIDE SEQUENCE</scope>
    <source>
        <strain evidence="6">JCM 13064</strain>
    </source>
</reference>
<dbReference type="InterPro" id="IPR000073">
    <property type="entry name" value="AB_hydrolase_1"/>
</dbReference>
<feature type="domain" description="Peptidase S33 tripeptidyl aminopeptidase-like C-terminal" evidence="5">
    <location>
        <begin position="372"/>
        <end position="469"/>
    </location>
</feature>
<feature type="domain" description="AB hydrolase-1" evidence="4">
    <location>
        <begin position="80"/>
        <end position="270"/>
    </location>
</feature>
<dbReference type="SUPFAM" id="SSF53474">
    <property type="entry name" value="alpha/beta-Hydrolases"/>
    <property type="match status" value="1"/>
</dbReference>
<organism evidence="6 7">
    <name type="scientific">Sphaerisporangium melleum</name>
    <dbReference type="NCBI Taxonomy" id="321316"/>
    <lineage>
        <taxon>Bacteria</taxon>
        <taxon>Bacillati</taxon>
        <taxon>Actinomycetota</taxon>
        <taxon>Actinomycetes</taxon>
        <taxon>Streptosporangiales</taxon>
        <taxon>Streptosporangiaceae</taxon>
        <taxon>Sphaerisporangium</taxon>
    </lineage>
</organism>
<dbReference type="PANTHER" id="PTHR43248">
    <property type="entry name" value="2-SUCCINYL-6-HYDROXY-2,4-CYCLOHEXADIENE-1-CARBOXYLATE SYNTHASE"/>
    <property type="match status" value="1"/>
</dbReference>
<dbReference type="InterPro" id="IPR051601">
    <property type="entry name" value="Serine_prot/Carboxylest_S33"/>
</dbReference>
<reference evidence="6" key="2">
    <citation type="submission" date="2020-09" db="EMBL/GenBank/DDBJ databases">
        <authorList>
            <person name="Sun Q."/>
            <person name="Ohkuma M."/>
        </authorList>
    </citation>
    <scope>NUCLEOTIDE SEQUENCE</scope>
    <source>
        <strain evidence="6">JCM 13064</strain>
    </source>
</reference>
<proteinExistence type="inferred from homology"/>
<dbReference type="Gene3D" id="3.40.50.1820">
    <property type="entry name" value="alpha/beta hydrolase"/>
    <property type="match status" value="1"/>
</dbReference>
<comment type="caution">
    <text evidence="6">The sequence shown here is derived from an EMBL/GenBank/DDBJ whole genome shotgun (WGS) entry which is preliminary data.</text>
</comment>
<comment type="similarity">
    <text evidence="1">Belongs to the peptidase S33 family.</text>
</comment>
<evidence type="ECO:0000256" key="3">
    <source>
        <dbReference type="SAM" id="SignalP"/>
    </source>
</evidence>
<dbReference type="AlphaFoldDB" id="A0A917RDT9"/>
<protein>
    <submittedName>
        <fullName evidence="6">Peptidase</fullName>
    </submittedName>
</protein>
<dbReference type="Proteomes" id="UP000645217">
    <property type="component" value="Unassembled WGS sequence"/>
</dbReference>
<dbReference type="InterPro" id="IPR013595">
    <property type="entry name" value="Pept_S33_TAP-like_C"/>
</dbReference>
<keyword evidence="2" id="KW-0378">Hydrolase</keyword>
<evidence type="ECO:0000259" key="4">
    <source>
        <dbReference type="Pfam" id="PF00561"/>
    </source>
</evidence>
<evidence type="ECO:0000259" key="5">
    <source>
        <dbReference type="Pfam" id="PF08386"/>
    </source>
</evidence>
<evidence type="ECO:0000313" key="7">
    <source>
        <dbReference type="Proteomes" id="UP000645217"/>
    </source>
</evidence>
<keyword evidence="3" id="KW-0732">Signal</keyword>
<dbReference type="GO" id="GO:0016787">
    <property type="term" value="F:hydrolase activity"/>
    <property type="evidence" value="ECO:0007669"/>
    <property type="project" value="UniProtKB-KW"/>
</dbReference>
<feature type="signal peptide" evidence="3">
    <location>
        <begin position="1"/>
        <end position="25"/>
    </location>
</feature>
<evidence type="ECO:0000313" key="6">
    <source>
        <dbReference type="EMBL" id="GGL01972.1"/>
    </source>
</evidence>
<gene>
    <name evidence="6" type="ORF">GCM10007964_50110</name>
</gene>